<dbReference type="Pfam" id="PF00691">
    <property type="entry name" value="OmpA"/>
    <property type="match status" value="1"/>
</dbReference>
<dbReference type="PROSITE" id="PS51123">
    <property type="entry name" value="OMPA_2"/>
    <property type="match status" value="1"/>
</dbReference>
<evidence type="ECO:0000313" key="6">
    <source>
        <dbReference type="Proteomes" id="UP000247755"/>
    </source>
</evidence>
<dbReference type="AlphaFoldDB" id="A0A318IGL7"/>
<evidence type="ECO:0000256" key="2">
    <source>
        <dbReference type="SAM" id="MobiDB-lite"/>
    </source>
</evidence>
<evidence type="ECO:0000313" key="5">
    <source>
        <dbReference type="EMBL" id="PXX23791.1"/>
    </source>
</evidence>
<keyword evidence="3" id="KW-1133">Transmembrane helix</keyword>
<dbReference type="RefSeq" id="WP_072444819.1">
    <property type="nucleotide sequence ID" value="NZ_QJJY01000033.1"/>
</dbReference>
<dbReference type="InterPro" id="IPR050330">
    <property type="entry name" value="Bact_OuterMem_StrucFunc"/>
</dbReference>
<dbReference type="EMBL" id="QJJY01000033">
    <property type="protein sequence ID" value="PXX23791.1"/>
    <property type="molecule type" value="Genomic_DNA"/>
</dbReference>
<evidence type="ECO:0000256" key="1">
    <source>
        <dbReference type="PROSITE-ProRule" id="PRU00473"/>
    </source>
</evidence>
<evidence type="ECO:0000256" key="3">
    <source>
        <dbReference type="SAM" id="Phobius"/>
    </source>
</evidence>
<dbReference type="PANTHER" id="PTHR30329">
    <property type="entry name" value="STATOR ELEMENT OF FLAGELLAR MOTOR COMPLEX"/>
    <property type="match status" value="1"/>
</dbReference>
<dbReference type="Proteomes" id="UP000247755">
    <property type="component" value="Unassembled WGS sequence"/>
</dbReference>
<dbReference type="InterPro" id="IPR036737">
    <property type="entry name" value="OmpA-like_sf"/>
</dbReference>
<dbReference type="InterPro" id="IPR006665">
    <property type="entry name" value="OmpA-like"/>
</dbReference>
<dbReference type="CDD" id="cd07185">
    <property type="entry name" value="OmpA_C-like"/>
    <property type="match status" value="1"/>
</dbReference>
<evidence type="ECO:0000259" key="4">
    <source>
        <dbReference type="PROSITE" id="PS51123"/>
    </source>
</evidence>
<gene>
    <name evidence="5" type="ORF">NA66_10337</name>
</gene>
<dbReference type="GO" id="GO:0016020">
    <property type="term" value="C:membrane"/>
    <property type="evidence" value="ECO:0007669"/>
    <property type="project" value="UniProtKB-UniRule"/>
</dbReference>
<comment type="caution">
    <text evidence="5">The sequence shown here is derived from an EMBL/GenBank/DDBJ whole genome shotgun (WGS) entry which is preliminary data.</text>
</comment>
<reference evidence="5 6" key="1">
    <citation type="submission" date="2018-05" db="EMBL/GenBank/DDBJ databases">
        <title>Comparative genomics of bacterial root endophytes of switchgrass collected from native prairies over two seasons.</title>
        <authorList>
            <person name="Tang Y."/>
        </authorList>
    </citation>
    <scope>NUCLEOTIDE SEQUENCE [LARGE SCALE GENOMIC DNA]</scope>
    <source>
        <strain evidence="5 6">NFIX32</strain>
    </source>
</reference>
<feature type="domain" description="OmpA-like" evidence="4">
    <location>
        <begin position="565"/>
        <end position="683"/>
    </location>
</feature>
<feature type="region of interest" description="Disordered" evidence="2">
    <location>
        <begin position="238"/>
        <end position="261"/>
    </location>
</feature>
<organism evidence="5 6">
    <name type="scientific">Burkholderia pyrrocinia</name>
    <name type="common">Pseudomonas pyrrocinia</name>
    <dbReference type="NCBI Taxonomy" id="60550"/>
    <lineage>
        <taxon>Bacteria</taxon>
        <taxon>Pseudomonadati</taxon>
        <taxon>Pseudomonadota</taxon>
        <taxon>Betaproteobacteria</taxon>
        <taxon>Burkholderiales</taxon>
        <taxon>Burkholderiaceae</taxon>
        <taxon>Burkholderia</taxon>
        <taxon>Burkholderia cepacia complex</taxon>
    </lineage>
</organism>
<keyword evidence="3" id="KW-0812">Transmembrane</keyword>
<accession>A0A318IGL7</accession>
<name>A0A318IGL7_BURPY</name>
<protein>
    <submittedName>
        <fullName evidence="5">Outer membrane protein OmpA-like peptidoglycan-associated protein</fullName>
    </submittedName>
</protein>
<dbReference type="PANTHER" id="PTHR30329:SF21">
    <property type="entry name" value="LIPOPROTEIN YIAD-RELATED"/>
    <property type="match status" value="1"/>
</dbReference>
<proteinExistence type="predicted"/>
<sequence length="683" mass="70791">MKRINLAQALEQCADDAVLQRIADQMGLPPHVVAHVLRSAGPVLVAALTVRAAHGCEDTQAVFDALMSRDSNARIGSECAHLVETTAGLKDFEHRGHVLATRATDIPVAALSDHIAVRTGVPTQPASVLCSIAAAMLAGLIKHHVLLEQGDVTQLPGLLASQLPSVASGMDDGVATLFGYPNVRALADTIAVRLAAVAADFHSRQVSHRHSDDAPNADTIAAHARADEHHLAAAHPRVPDAPAFEGPAGGATPDEASDAVAGNRPLRTDLGTAPAPGVDAEVTVAQHTKRPDAPDYARFVAGKVYANDVHYAGSMATPAYAAPSHPDAPRQTSRVGRRARLWVPVLILVVAVVALAVWAKRDTWAEVISMLTPATSVASAPRATAQAADASVASGAVTPAAASAAAAAEPAAQAQATDSEALAADTWLVAHTNALGAPAVQALLDSDDQRPAVVDPLLARFGKGHFSASLRAGGKGAAVWLDHLDALLPFIAVPGAELTVERHRVMLGGLAPDNAEGWRQRLQQTLGPAFDVQVFDKAAAVSRATDSFLHAMAALLQADSMCNPGQAAAVLNRQVVDFAAGDDRLPPSATENLSTSAQLMKTCAVRNQALRFTIIAHADRANDGAGLLGLTQRRADAIRNFLVNAGVSAASLVAQGVGEDRPVAGTLTAAGQFANRRVEFMPL</sequence>
<feature type="transmembrane region" description="Helical" evidence="3">
    <location>
        <begin position="341"/>
        <end position="359"/>
    </location>
</feature>
<keyword evidence="1 3" id="KW-0472">Membrane</keyword>
<dbReference type="Gene3D" id="3.30.1330.60">
    <property type="entry name" value="OmpA-like domain"/>
    <property type="match status" value="1"/>
</dbReference>
<dbReference type="SUPFAM" id="SSF103088">
    <property type="entry name" value="OmpA-like"/>
    <property type="match status" value="1"/>
</dbReference>